<dbReference type="EMBL" id="FLUQ01000002">
    <property type="protein sequence ID" value="SBW05652.1"/>
    <property type="molecule type" value="Genomic_DNA"/>
</dbReference>
<name>A0A212K1Y5_9DELT</name>
<evidence type="ECO:0000313" key="1">
    <source>
        <dbReference type="EMBL" id="SBW05652.1"/>
    </source>
</evidence>
<protein>
    <submittedName>
        <fullName evidence="1">Uncharacterized protein</fullName>
    </submittedName>
</protein>
<dbReference type="AlphaFoldDB" id="A0A212K1Y5"/>
<proteinExistence type="predicted"/>
<organism evidence="1">
    <name type="scientific">uncultured delta proteobacterium</name>
    <dbReference type="NCBI Taxonomy" id="34034"/>
    <lineage>
        <taxon>Bacteria</taxon>
        <taxon>Deltaproteobacteria</taxon>
        <taxon>environmental samples</taxon>
    </lineage>
</organism>
<reference evidence="1" key="1">
    <citation type="submission" date="2016-04" db="EMBL/GenBank/DDBJ databases">
        <authorList>
            <person name="Evans L.H."/>
            <person name="Alamgir A."/>
            <person name="Owens N."/>
            <person name="Weber N.D."/>
            <person name="Virtaneva K."/>
            <person name="Barbian K."/>
            <person name="Babar A."/>
            <person name="Rosenke K."/>
        </authorList>
    </citation>
    <scope>NUCLEOTIDE SEQUENCE</scope>
    <source>
        <strain evidence="1">86</strain>
    </source>
</reference>
<accession>A0A212K1Y5</accession>
<gene>
    <name evidence="1" type="ORF">KL86DPRO_20525</name>
</gene>
<sequence length="122" mass="13370">MRAYSFRQALDAGCEPRSYDSSVPEGECLARLDFKMWGKHGALRCFFTELGTEAKFSLPAFRFHKGQDIGQYSPRDMDVDFSEPGIEGTVYELVIGRGPRGGIAWEEATPAGDGTGVITGVQ</sequence>